<proteinExistence type="predicted"/>
<keyword evidence="2" id="KW-1185">Reference proteome</keyword>
<evidence type="ECO:0000313" key="2">
    <source>
        <dbReference type="Proteomes" id="UP001595952"/>
    </source>
</evidence>
<gene>
    <name evidence="1" type="ORF">ACFO0D_16550</name>
</gene>
<comment type="caution">
    <text evidence="1">The sequence shown here is derived from an EMBL/GenBank/DDBJ whole genome shotgun (WGS) entry which is preliminary data.</text>
</comment>
<dbReference type="RefSeq" id="WP_380062927.1">
    <property type="nucleotide sequence ID" value="NZ_JBHSEI010000011.1"/>
</dbReference>
<dbReference type="EMBL" id="JBHSEI010000011">
    <property type="protein sequence ID" value="MFC4639938.1"/>
    <property type="molecule type" value="Genomic_DNA"/>
</dbReference>
<accession>A0ABV9IDC9</accession>
<dbReference type="Proteomes" id="UP001595952">
    <property type="component" value="Unassembled WGS sequence"/>
</dbReference>
<name>A0ABV9IDC9_9DEIO</name>
<protein>
    <recommendedName>
        <fullName evidence="3">ABM domain-containing protein</fullName>
    </recommendedName>
</protein>
<sequence length="78" mass="8292">MSAAVVWYVEARGEGALASLRAFLHTLQEQPGLLGAELLISPAQPGLALVASRWAQATPDLPLPPGARGWVFEVVESR</sequence>
<organism evidence="1 2">
    <name type="scientific">Deinococcus hohokamensis</name>
    <dbReference type="NCBI Taxonomy" id="309883"/>
    <lineage>
        <taxon>Bacteria</taxon>
        <taxon>Thermotogati</taxon>
        <taxon>Deinococcota</taxon>
        <taxon>Deinococci</taxon>
        <taxon>Deinococcales</taxon>
        <taxon>Deinococcaceae</taxon>
        <taxon>Deinococcus</taxon>
    </lineage>
</organism>
<reference evidence="2" key="1">
    <citation type="journal article" date="2019" name="Int. J. Syst. Evol. Microbiol.">
        <title>The Global Catalogue of Microorganisms (GCM) 10K type strain sequencing project: providing services to taxonomists for standard genome sequencing and annotation.</title>
        <authorList>
            <consortium name="The Broad Institute Genomics Platform"/>
            <consortium name="The Broad Institute Genome Sequencing Center for Infectious Disease"/>
            <person name="Wu L."/>
            <person name="Ma J."/>
        </authorList>
    </citation>
    <scope>NUCLEOTIDE SEQUENCE [LARGE SCALE GENOMIC DNA]</scope>
    <source>
        <strain evidence="2">CCUG 55995</strain>
    </source>
</reference>
<evidence type="ECO:0000313" key="1">
    <source>
        <dbReference type="EMBL" id="MFC4639938.1"/>
    </source>
</evidence>
<evidence type="ECO:0008006" key="3">
    <source>
        <dbReference type="Google" id="ProtNLM"/>
    </source>
</evidence>